<dbReference type="AlphaFoldDB" id="A0A6A2WE28"/>
<comment type="caution">
    <text evidence="1">The sequence shown here is derived from an EMBL/GenBank/DDBJ whole genome shotgun (WGS) entry which is preliminary data.</text>
</comment>
<proteinExistence type="predicted"/>
<keyword evidence="2" id="KW-1185">Reference proteome</keyword>
<evidence type="ECO:0000313" key="2">
    <source>
        <dbReference type="Proteomes" id="UP000436088"/>
    </source>
</evidence>
<gene>
    <name evidence="1" type="ORF">F3Y22_tig00116997pilonHSYRG00111</name>
</gene>
<name>A0A6A2WE28_HIBSY</name>
<dbReference type="Proteomes" id="UP000436088">
    <property type="component" value="Unassembled WGS sequence"/>
</dbReference>
<protein>
    <submittedName>
        <fullName evidence="1">Uncharacterized protein</fullName>
    </submittedName>
</protein>
<evidence type="ECO:0000313" key="1">
    <source>
        <dbReference type="EMBL" id="KAE8656653.1"/>
    </source>
</evidence>
<sequence>MPPPRLSASNPCRFPEEVLPVISVRMNQTTISLPLMCPPGSKFCQLFAPPKRRETDSALNLL</sequence>
<accession>A0A6A2WE28</accession>
<organism evidence="1 2">
    <name type="scientific">Hibiscus syriacus</name>
    <name type="common">Rose of Sharon</name>
    <dbReference type="NCBI Taxonomy" id="106335"/>
    <lineage>
        <taxon>Eukaryota</taxon>
        <taxon>Viridiplantae</taxon>
        <taxon>Streptophyta</taxon>
        <taxon>Embryophyta</taxon>
        <taxon>Tracheophyta</taxon>
        <taxon>Spermatophyta</taxon>
        <taxon>Magnoliopsida</taxon>
        <taxon>eudicotyledons</taxon>
        <taxon>Gunneridae</taxon>
        <taxon>Pentapetalae</taxon>
        <taxon>rosids</taxon>
        <taxon>malvids</taxon>
        <taxon>Malvales</taxon>
        <taxon>Malvaceae</taxon>
        <taxon>Malvoideae</taxon>
        <taxon>Hibiscus</taxon>
    </lineage>
</organism>
<reference evidence="1" key="1">
    <citation type="submission" date="2019-09" db="EMBL/GenBank/DDBJ databases">
        <title>Draft genome information of white flower Hibiscus syriacus.</title>
        <authorList>
            <person name="Kim Y.-M."/>
        </authorList>
    </citation>
    <scope>NUCLEOTIDE SEQUENCE [LARGE SCALE GENOMIC DNA]</scope>
    <source>
        <strain evidence="1">YM2019G1</strain>
    </source>
</reference>
<dbReference type="EMBL" id="VEPZ02001762">
    <property type="protein sequence ID" value="KAE8656653.1"/>
    <property type="molecule type" value="Genomic_DNA"/>
</dbReference>